<sequence>MSEEKMEIKEKNVFVTGSTRGIGLGIAHEFARLGANVVLNGRSAISEELLAQFADYSVKVIGVSGDISQETDAKRMIDEVISELGSVDILVNNAGITNDKLMLKMTEADFEKVLKINLTGAFNMTQAVLKPMTKARQGAIINVSSVVGLIGNVGQANYAASKAGLIGFSKSVAKEVAARGIRVNVIAPGFIESDMTDAIPEKMKDVILGQIPMKRIGKPEEVAQVVVFLAQQEYLTGQVIAIDGGMTMI</sequence>
<dbReference type="InterPro" id="IPR036291">
    <property type="entry name" value="NAD(P)-bd_dom_sf"/>
</dbReference>
<keyword evidence="10" id="KW-0444">Lipid biosynthesis</keyword>
<dbReference type="CDD" id="cd05333">
    <property type="entry name" value="BKR_SDR_c"/>
    <property type="match status" value="1"/>
</dbReference>
<dbReference type="UniPathway" id="UPA00094"/>
<feature type="binding site" evidence="9">
    <location>
        <position position="93"/>
    </location>
    <ligand>
        <name>NADP(+)</name>
        <dbReference type="ChEBI" id="CHEBI:58349"/>
    </ligand>
</feature>
<feature type="binding site" evidence="9">
    <location>
        <begin position="17"/>
        <end position="20"/>
    </location>
    <ligand>
        <name>NADP(+)</name>
        <dbReference type="ChEBI" id="CHEBI:58349"/>
    </ligand>
</feature>
<protein>
    <recommendedName>
        <fullName evidence="3 10">3-oxoacyl-[acyl-carrier-protein] reductase</fullName>
        <ecNumber evidence="3 10">1.1.1.100</ecNumber>
    </recommendedName>
</protein>
<dbReference type="FunFam" id="3.40.50.720:FF:000173">
    <property type="entry name" value="3-oxoacyl-[acyl-carrier protein] reductase"/>
    <property type="match status" value="1"/>
</dbReference>
<keyword evidence="10" id="KW-0443">Lipid metabolism</keyword>
<dbReference type="PANTHER" id="PTHR42879">
    <property type="entry name" value="3-OXOACYL-(ACYL-CARRIER-PROTEIN) REDUCTASE"/>
    <property type="match status" value="1"/>
</dbReference>
<proteinExistence type="inferred from homology"/>
<comment type="similarity">
    <text evidence="2 10">Belongs to the short-chain dehydrogenases/reductases (SDR) family.</text>
</comment>
<evidence type="ECO:0000256" key="1">
    <source>
        <dbReference type="ARBA" id="ARBA00005194"/>
    </source>
</evidence>
<feature type="binding site" evidence="9">
    <location>
        <begin position="158"/>
        <end position="162"/>
    </location>
    <ligand>
        <name>NADP(+)</name>
        <dbReference type="ChEBI" id="CHEBI:58349"/>
    </ligand>
</feature>
<accession>V6Z530</accession>
<dbReference type="InterPro" id="IPR057326">
    <property type="entry name" value="KR_dom"/>
</dbReference>
<evidence type="ECO:0000256" key="6">
    <source>
        <dbReference type="ARBA" id="ARBA00023160"/>
    </source>
</evidence>
<keyword evidence="9 10" id="KW-0521">NADP</keyword>
<evidence type="ECO:0000256" key="3">
    <source>
        <dbReference type="ARBA" id="ARBA00012948"/>
    </source>
</evidence>
<keyword evidence="4 10" id="KW-0276">Fatty acid metabolism</keyword>
<name>V6Z530_STRAG</name>
<dbReference type="EMBL" id="ANQC01000087">
    <property type="protein sequence ID" value="ESV54724.1"/>
    <property type="molecule type" value="Genomic_DNA"/>
</dbReference>
<organism evidence="12 13">
    <name type="scientific">Streptococcus agalactiae LMG 14747</name>
    <dbReference type="NCBI Taxonomy" id="1154860"/>
    <lineage>
        <taxon>Bacteria</taxon>
        <taxon>Bacillati</taxon>
        <taxon>Bacillota</taxon>
        <taxon>Bacilli</taxon>
        <taxon>Lactobacillales</taxon>
        <taxon>Streptococcaceae</taxon>
        <taxon>Streptococcus</taxon>
    </lineage>
</organism>
<dbReference type="EC" id="1.1.1.100" evidence="3 10"/>
<dbReference type="SMART" id="SM00822">
    <property type="entry name" value="PKS_KR"/>
    <property type="match status" value="1"/>
</dbReference>
<feature type="domain" description="Ketoreductase" evidence="11">
    <location>
        <begin position="11"/>
        <end position="194"/>
    </location>
</feature>
<dbReference type="PRINTS" id="PR00080">
    <property type="entry name" value="SDRFAMILY"/>
</dbReference>
<keyword evidence="6 10" id="KW-0275">Fatty acid biosynthesis</keyword>
<dbReference type="NCBIfam" id="TIGR01830">
    <property type="entry name" value="3oxo_ACP_reduc"/>
    <property type="match status" value="1"/>
</dbReference>
<dbReference type="AlphaFoldDB" id="V6Z530"/>
<dbReference type="GO" id="GO:0004316">
    <property type="term" value="F:3-oxoacyl-[acyl-carrier-protein] reductase (NADPH) activity"/>
    <property type="evidence" value="ECO:0007669"/>
    <property type="project" value="UniProtKB-UniRule"/>
</dbReference>
<feature type="binding site" evidence="9">
    <location>
        <position position="191"/>
    </location>
    <ligand>
        <name>NADP(+)</name>
        <dbReference type="ChEBI" id="CHEBI:58349"/>
    </ligand>
</feature>
<dbReference type="Pfam" id="PF13561">
    <property type="entry name" value="adh_short_C2"/>
    <property type="match status" value="1"/>
</dbReference>
<comment type="catalytic activity">
    <reaction evidence="7 10">
        <text>a (3R)-hydroxyacyl-[ACP] + NADP(+) = a 3-oxoacyl-[ACP] + NADPH + H(+)</text>
        <dbReference type="Rhea" id="RHEA:17397"/>
        <dbReference type="Rhea" id="RHEA-COMP:9916"/>
        <dbReference type="Rhea" id="RHEA-COMP:9945"/>
        <dbReference type="ChEBI" id="CHEBI:15378"/>
        <dbReference type="ChEBI" id="CHEBI:57783"/>
        <dbReference type="ChEBI" id="CHEBI:58349"/>
        <dbReference type="ChEBI" id="CHEBI:78776"/>
        <dbReference type="ChEBI" id="CHEBI:78827"/>
        <dbReference type="EC" id="1.1.1.100"/>
    </reaction>
</comment>
<evidence type="ECO:0000256" key="10">
    <source>
        <dbReference type="RuleBase" id="RU366074"/>
    </source>
</evidence>
<comment type="function">
    <text evidence="10">Catalyzes the NADPH-dependent reduction of beta-ketoacyl-ACP substrates to beta-hydroxyacyl-ACP products, the first reductive step in the elongation cycle of fatty acid biosynthesis.</text>
</comment>
<evidence type="ECO:0000256" key="7">
    <source>
        <dbReference type="ARBA" id="ARBA00048508"/>
    </source>
</evidence>
<keyword evidence="5 10" id="KW-0560">Oxidoreductase</keyword>
<evidence type="ECO:0000256" key="8">
    <source>
        <dbReference type="PIRSR" id="PIRSR611284-1"/>
    </source>
</evidence>
<dbReference type="PRINTS" id="PR00081">
    <property type="entry name" value="GDHRDH"/>
</dbReference>
<dbReference type="NCBIfam" id="NF009466">
    <property type="entry name" value="PRK12826.1-2"/>
    <property type="match status" value="1"/>
</dbReference>
<comment type="caution">
    <text evidence="12">The sequence shown here is derived from an EMBL/GenBank/DDBJ whole genome shotgun (WGS) entry which is preliminary data.</text>
</comment>
<dbReference type="InterPro" id="IPR011284">
    <property type="entry name" value="3oxo_ACP_reduc"/>
</dbReference>
<comment type="subunit">
    <text evidence="10">Homotetramer.</text>
</comment>
<dbReference type="eggNOG" id="COG1028">
    <property type="taxonomic scope" value="Bacteria"/>
</dbReference>
<dbReference type="PROSITE" id="PS00061">
    <property type="entry name" value="ADH_SHORT"/>
    <property type="match status" value="1"/>
</dbReference>
<dbReference type="InterPro" id="IPR002347">
    <property type="entry name" value="SDR_fam"/>
</dbReference>
<dbReference type="Proteomes" id="UP000018482">
    <property type="component" value="Unassembled WGS sequence"/>
</dbReference>
<dbReference type="GO" id="GO:0006633">
    <property type="term" value="P:fatty acid biosynthetic process"/>
    <property type="evidence" value="ECO:0007669"/>
    <property type="project" value="UniProtKB-UniPathway"/>
</dbReference>
<evidence type="ECO:0000313" key="12">
    <source>
        <dbReference type="EMBL" id="ESV54724.1"/>
    </source>
</evidence>
<dbReference type="Gene3D" id="3.40.50.720">
    <property type="entry name" value="NAD(P)-binding Rossmann-like Domain"/>
    <property type="match status" value="1"/>
</dbReference>
<gene>
    <name evidence="12" type="ORF">SAG0136_05635</name>
</gene>
<comment type="pathway">
    <text evidence="1 10">Lipid metabolism; fatty acid biosynthesis.</text>
</comment>
<dbReference type="GO" id="GO:0051287">
    <property type="term" value="F:NAD binding"/>
    <property type="evidence" value="ECO:0007669"/>
    <property type="project" value="UniProtKB-UniRule"/>
</dbReference>
<reference evidence="12 13" key="1">
    <citation type="submission" date="2013-05" db="EMBL/GenBank/DDBJ databases">
        <authorList>
            <person name="Richards V.P."/>
            <person name="Durkin S.A.S."/>
            <person name="Kim M."/>
            <person name="Pavinski Bitar P.D."/>
            <person name="Stanhope M.J."/>
            <person name="Town C.D."/>
            <person name="Venter J.C."/>
        </authorList>
    </citation>
    <scope>NUCLEOTIDE SEQUENCE [LARGE SCALE GENOMIC DNA]</scope>
    <source>
        <strain evidence="12 13">LMG 14747</strain>
    </source>
</reference>
<dbReference type="NCBIfam" id="NF005559">
    <property type="entry name" value="PRK07231.1"/>
    <property type="match status" value="1"/>
</dbReference>
<dbReference type="SUPFAM" id="SSF51735">
    <property type="entry name" value="NAD(P)-binding Rossmann-fold domains"/>
    <property type="match status" value="1"/>
</dbReference>
<dbReference type="InterPro" id="IPR050259">
    <property type="entry name" value="SDR"/>
</dbReference>
<dbReference type="InterPro" id="IPR020904">
    <property type="entry name" value="Sc_DH/Rdtase_CS"/>
</dbReference>
<evidence type="ECO:0000256" key="9">
    <source>
        <dbReference type="PIRSR" id="PIRSR611284-2"/>
    </source>
</evidence>
<evidence type="ECO:0000256" key="2">
    <source>
        <dbReference type="ARBA" id="ARBA00006484"/>
    </source>
</evidence>
<evidence type="ECO:0000256" key="5">
    <source>
        <dbReference type="ARBA" id="ARBA00023002"/>
    </source>
</evidence>
<feature type="active site" description="Proton acceptor" evidence="8">
    <location>
        <position position="158"/>
    </location>
</feature>
<evidence type="ECO:0000256" key="4">
    <source>
        <dbReference type="ARBA" id="ARBA00022832"/>
    </source>
</evidence>
<evidence type="ECO:0000313" key="13">
    <source>
        <dbReference type="Proteomes" id="UP000018482"/>
    </source>
</evidence>
<evidence type="ECO:0000259" key="11">
    <source>
        <dbReference type="SMART" id="SM00822"/>
    </source>
</evidence>
<dbReference type="PANTHER" id="PTHR42879:SF2">
    <property type="entry name" value="3-OXOACYL-[ACYL-CARRIER-PROTEIN] REDUCTASE FABG"/>
    <property type="match status" value="1"/>
</dbReference>